<sequence length="285" mass="32297">MYTHLLVKHFENSVPGSIHLPVPGHFRRVLAGILILRNPNYPRHFLNGCYLILDDSVLPTTTEESKNSFSSMEDSILRLALCEEERWHWSEIWGSSKISLHRPLVVSTKYLGWPYEPNITNFPSGISEGPSLVLAIKPSFIQKIRAGVQCYLVQLLSKSSIIDGTDYFCAEYPAKSYLVNHETTLAWLSGGCDRPVGYIQYIAIESEEHGLHVLITGLAVQESHRRRGYARALISAVIHGMWNCAEVWISVREENSAAVSLDKKCGFQERKRQWDISSRTKIPSK</sequence>
<protein>
    <recommendedName>
        <fullName evidence="3">N-acetyltransferase domain-containing protein</fullName>
    </recommendedName>
</protein>
<reference evidence="4 5" key="1">
    <citation type="journal article" date="2018" name="Evol. Lett.">
        <title>Horizontal gene cluster transfer increased hallucinogenic mushroom diversity.</title>
        <authorList>
            <person name="Reynolds H.T."/>
            <person name="Vijayakumar V."/>
            <person name="Gluck-Thaler E."/>
            <person name="Korotkin H.B."/>
            <person name="Matheny P.B."/>
            <person name="Slot J.C."/>
        </authorList>
    </citation>
    <scope>NUCLEOTIDE SEQUENCE [LARGE SCALE GENOMIC DNA]</scope>
    <source>
        <strain evidence="4 5">SRW20</strain>
    </source>
</reference>
<organism evidence="4 5">
    <name type="scientific">Gymnopilus dilepis</name>
    <dbReference type="NCBI Taxonomy" id="231916"/>
    <lineage>
        <taxon>Eukaryota</taxon>
        <taxon>Fungi</taxon>
        <taxon>Dikarya</taxon>
        <taxon>Basidiomycota</taxon>
        <taxon>Agaricomycotina</taxon>
        <taxon>Agaricomycetes</taxon>
        <taxon>Agaricomycetidae</taxon>
        <taxon>Agaricales</taxon>
        <taxon>Agaricineae</taxon>
        <taxon>Hymenogastraceae</taxon>
        <taxon>Gymnopilus</taxon>
    </lineage>
</organism>
<keyword evidence="1" id="KW-0808">Transferase</keyword>
<name>A0A409VL64_9AGAR</name>
<feature type="domain" description="N-acetyltransferase" evidence="3">
    <location>
        <begin position="151"/>
        <end position="283"/>
    </location>
</feature>
<dbReference type="CDD" id="cd04301">
    <property type="entry name" value="NAT_SF"/>
    <property type="match status" value="1"/>
</dbReference>
<evidence type="ECO:0000256" key="1">
    <source>
        <dbReference type="ARBA" id="ARBA00022679"/>
    </source>
</evidence>
<dbReference type="InterPro" id="IPR050680">
    <property type="entry name" value="YpeA/RimI_acetyltransf"/>
</dbReference>
<accession>A0A409VL64</accession>
<dbReference type="AlphaFoldDB" id="A0A409VL64"/>
<comment type="caution">
    <text evidence="4">The sequence shown here is derived from an EMBL/GenBank/DDBJ whole genome shotgun (WGS) entry which is preliminary data.</text>
</comment>
<dbReference type="SUPFAM" id="SSF55729">
    <property type="entry name" value="Acyl-CoA N-acyltransferases (Nat)"/>
    <property type="match status" value="1"/>
</dbReference>
<dbReference type="PROSITE" id="PS51186">
    <property type="entry name" value="GNAT"/>
    <property type="match status" value="1"/>
</dbReference>
<proteinExistence type="predicted"/>
<dbReference type="Pfam" id="PF00583">
    <property type="entry name" value="Acetyltransf_1"/>
    <property type="match status" value="1"/>
</dbReference>
<dbReference type="EMBL" id="NHYE01005616">
    <property type="protein sequence ID" value="PPQ67005.1"/>
    <property type="molecule type" value="Genomic_DNA"/>
</dbReference>
<dbReference type="PANTHER" id="PTHR43420:SF12">
    <property type="entry name" value="N-ACETYLTRANSFERASE DOMAIN-CONTAINING PROTEIN"/>
    <property type="match status" value="1"/>
</dbReference>
<dbReference type="Proteomes" id="UP000284706">
    <property type="component" value="Unassembled WGS sequence"/>
</dbReference>
<gene>
    <name evidence="4" type="ORF">CVT26_009965</name>
</gene>
<evidence type="ECO:0000259" key="3">
    <source>
        <dbReference type="PROSITE" id="PS51186"/>
    </source>
</evidence>
<keyword evidence="5" id="KW-1185">Reference proteome</keyword>
<keyword evidence="2" id="KW-0012">Acyltransferase</keyword>
<dbReference type="Gene3D" id="3.40.630.30">
    <property type="match status" value="1"/>
</dbReference>
<dbReference type="OrthoDB" id="2676560at2759"/>
<dbReference type="PANTHER" id="PTHR43420">
    <property type="entry name" value="ACETYLTRANSFERASE"/>
    <property type="match status" value="1"/>
</dbReference>
<dbReference type="GO" id="GO:0016747">
    <property type="term" value="F:acyltransferase activity, transferring groups other than amino-acyl groups"/>
    <property type="evidence" value="ECO:0007669"/>
    <property type="project" value="InterPro"/>
</dbReference>
<dbReference type="InterPro" id="IPR000182">
    <property type="entry name" value="GNAT_dom"/>
</dbReference>
<evidence type="ECO:0000313" key="5">
    <source>
        <dbReference type="Proteomes" id="UP000284706"/>
    </source>
</evidence>
<evidence type="ECO:0000256" key="2">
    <source>
        <dbReference type="ARBA" id="ARBA00023315"/>
    </source>
</evidence>
<evidence type="ECO:0000313" key="4">
    <source>
        <dbReference type="EMBL" id="PPQ67005.1"/>
    </source>
</evidence>
<dbReference type="InParanoid" id="A0A409VL64"/>
<dbReference type="InterPro" id="IPR016181">
    <property type="entry name" value="Acyl_CoA_acyltransferase"/>
</dbReference>